<keyword evidence="7" id="KW-0597">Phosphoprotein</keyword>
<dbReference type="GO" id="GO:0042802">
    <property type="term" value="F:identical protein binding"/>
    <property type="evidence" value="ECO:0007669"/>
    <property type="project" value="UniProtKB-ARBA"/>
</dbReference>
<keyword evidence="6" id="KW-0963">Cytoplasm</keyword>
<dbReference type="FunFam" id="2.60.120.340:FF:000001">
    <property type="entry name" value="Nucleophosmin 1"/>
    <property type="match status" value="1"/>
</dbReference>
<evidence type="ECO:0000256" key="2">
    <source>
        <dbReference type="ARBA" id="ARBA00004604"/>
    </source>
</evidence>
<evidence type="ECO:0000256" key="11">
    <source>
        <dbReference type="SAM" id="MobiDB-lite"/>
    </source>
</evidence>
<evidence type="ECO:0000313" key="14">
    <source>
        <dbReference type="Ensembl" id="ENSTGUP00000019938.1"/>
    </source>
</evidence>
<feature type="compositionally biased region" description="Basic and acidic residues" evidence="11">
    <location>
        <begin position="221"/>
        <end position="231"/>
    </location>
</feature>
<dbReference type="GO" id="GO:0005730">
    <property type="term" value="C:nucleolus"/>
    <property type="evidence" value="ECO:0007669"/>
    <property type="project" value="UniProtKB-SubCell"/>
</dbReference>
<dbReference type="GO" id="GO:0010824">
    <property type="term" value="P:regulation of centrosome duplication"/>
    <property type="evidence" value="ECO:0007669"/>
    <property type="project" value="TreeGrafter"/>
</dbReference>
<evidence type="ECO:0000259" key="13">
    <source>
        <dbReference type="Pfam" id="PF16276"/>
    </source>
</evidence>
<dbReference type="GO" id="GO:0006338">
    <property type="term" value="P:chromatin remodeling"/>
    <property type="evidence" value="ECO:0007669"/>
    <property type="project" value="TreeGrafter"/>
</dbReference>
<proteinExistence type="inferred from homology"/>
<dbReference type="AlphaFoldDB" id="A0A674GC43"/>
<dbReference type="GO" id="GO:0042393">
    <property type="term" value="F:histone binding"/>
    <property type="evidence" value="ECO:0007669"/>
    <property type="project" value="TreeGrafter"/>
</dbReference>
<dbReference type="FunCoup" id="A0A674GC43">
    <property type="interactions" value="736"/>
</dbReference>
<dbReference type="Pfam" id="PF03066">
    <property type="entry name" value="Nucleoplasmin"/>
    <property type="match status" value="1"/>
</dbReference>
<dbReference type="FunFam" id="1.10.10.2100:FF:000001">
    <property type="entry name" value="Nucleophosmin 1"/>
    <property type="match status" value="1"/>
</dbReference>
<evidence type="ECO:0000256" key="8">
    <source>
        <dbReference type="ARBA" id="ARBA00022884"/>
    </source>
</evidence>
<comment type="similarity">
    <text evidence="4">Belongs to the nucleoplasmin family.</text>
</comment>
<name>A0A674GC43_TAEGU</name>
<evidence type="ECO:0000256" key="3">
    <source>
        <dbReference type="ARBA" id="ARBA00004642"/>
    </source>
</evidence>
<dbReference type="InterPro" id="IPR024057">
    <property type="entry name" value="Nucleoplasmin_core_dom"/>
</dbReference>
<reference evidence="14" key="3">
    <citation type="submission" date="2025-09" db="UniProtKB">
        <authorList>
            <consortium name="Ensembl"/>
        </authorList>
    </citation>
    <scope>IDENTIFICATION</scope>
</reference>
<dbReference type="InParanoid" id="A0A674GC43"/>
<protein>
    <recommendedName>
        <fullName evidence="5">Nucleophosmin</fullName>
    </recommendedName>
</protein>
<dbReference type="GO" id="GO:0005813">
    <property type="term" value="C:centrosome"/>
    <property type="evidence" value="ECO:0007669"/>
    <property type="project" value="TreeGrafter"/>
</dbReference>
<keyword evidence="8" id="KW-0694">RNA-binding</keyword>
<evidence type="ECO:0000256" key="9">
    <source>
        <dbReference type="ARBA" id="ARBA00023186"/>
    </source>
</evidence>
<evidence type="ECO:0000313" key="15">
    <source>
        <dbReference type="Proteomes" id="UP000007754"/>
    </source>
</evidence>
<sequence length="368" mass="40836">MEDSAMDMESMGPLRPQTFLFGCELKADKEFQFKVDDEENEHQLSLRTVTLGAGAKDELHIVEAEALDYEGNPTKVVLASLKMSVQPTVSLGGFEITPPVVLRLKCGSGPVYVSGQHLVALEEEPESDEEDDDTKIVNASTKRPASGGGPKTPQKKPKLAEDDEDDDEDDDDDDEDDLEDDEEEIKAPVKKPVREVAGKNMQKAKQNGKDSKPSTPASKSKTPDSKKDKTLTPKTPKVPLSLEEIKAKMQASVDKGTTLPKLEPKFANYVKNCFRTEDQKVIQALWQWQSYFCNHYLAVLFTNTERAFPPVSDKCHPDYLAKNVLSKMPVGFLQTGLHPQLHFKYVWNVLIRHGGGQTNGNGGETKCM</sequence>
<evidence type="ECO:0000256" key="1">
    <source>
        <dbReference type="ARBA" id="ARBA00004496"/>
    </source>
</evidence>
<evidence type="ECO:0000256" key="7">
    <source>
        <dbReference type="ARBA" id="ARBA00022553"/>
    </source>
</evidence>
<reference evidence="14 15" key="1">
    <citation type="journal article" date="2010" name="Nature">
        <title>The genome of a songbird.</title>
        <authorList>
            <person name="Warren W.C."/>
            <person name="Clayton D.F."/>
            <person name="Ellegren H."/>
            <person name="Arnold A.P."/>
            <person name="Hillier L.W."/>
            <person name="Kunstner A."/>
            <person name="Searle S."/>
            <person name="White S."/>
            <person name="Vilella A.J."/>
            <person name="Fairley S."/>
            <person name="Heger A."/>
            <person name="Kong L."/>
            <person name="Ponting C.P."/>
            <person name="Jarvis E.D."/>
            <person name="Mello C.V."/>
            <person name="Minx P."/>
            <person name="Lovell P."/>
            <person name="Velho T.A."/>
            <person name="Ferris M."/>
            <person name="Balakrishnan C.N."/>
            <person name="Sinha S."/>
            <person name="Blatti C."/>
            <person name="London S.E."/>
            <person name="Li Y."/>
            <person name="Lin Y.C."/>
            <person name="George J."/>
            <person name="Sweedler J."/>
            <person name="Southey B."/>
            <person name="Gunaratne P."/>
            <person name="Watson M."/>
            <person name="Nam K."/>
            <person name="Backstrom N."/>
            <person name="Smeds L."/>
            <person name="Nabholz B."/>
            <person name="Itoh Y."/>
            <person name="Whitney O."/>
            <person name="Pfenning A.R."/>
            <person name="Howard J."/>
            <person name="Volker M."/>
            <person name="Skinner B.M."/>
            <person name="Griffin D.K."/>
            <person name="Ye L."/>
            <person name="McLaren W.M."/>
            <person name="Flicek P."/>
            <person name="Quesada V."/>
            <person name="Velasco G."/>
            <person name="Lopez-Otin C."/>
            <person name="Puente X.S."/>
            <person name="Olender T."/>
            <person name="Lancet D."/>
            <person name="Smit A.F."/>
            <person name="Hubley R."/>
            <person name="Konkel M.K."/>
            <person name="Walker J.A."/>
            <person name="Batzer M.A."/>
            <person name="Gu W."/>
            <person name="Pollock D.D."/>
            <person name="Chen L."/>
            <person name="Cheng Z."/>
            <person name="Eichler E.E."/>
            <person name="Stapley J."/>
            <person name="Slate J."/>
            <person name="Ekblom R."/>
            <person name="Birkhead T."/>
            <person name="Burke T."/>
            <person name="Burt D."/>
            <person name="Scharff C."/>
            <person name="Adam I."/>
            <person name="Richard H."/>
            <person name="Sultan M."/>
            <person name="Soldatov A."/>
            <person name="Lehrach H."/>
            <person name="Edwards S.V."/>
            <person name="Yang S.P."/>
            <person name="Li X."/>
            <person name="Graves T."/>
            <person name="Fulton L."/>
            <person name="Nelson J."/>
            <person name="Chinwalla A."/>
            <person name="Hou S."/>
            <person name="Mardis E.R."/>
            <person name="Wilson R.K."/>
        </authorList>
    </citation>
    <scope>NUCLEOTIDE SEQUENCE [LARGE SCALE GENOMIC DNA]</scope>
</reference>
<dbReference type="GO" id="GO:0000056">
    <property type="term" value="P:ribosomal small subunit export from nucleus"/>
    <property type="evidence" value="ECO:0007669"/>
    <property type="project" value="TreeGrafter"/>
</dbReference>
<dbReference type="GO" id="GO:0003682">
    <property type="term" value="F:chromatin binding"/>
    <property type="evidence" value="ECO:0007669"/>
    <property type="project" value="TreeGrafter"/>
</dbReference>
<dbReference type="Gene3D" id="2.60.120.340">
    <property type="entry name" value="Nucleoplasmin core domain"/>
    <property type="match status" value="1"/>
</dbReference>
<organism evidence="14 15">
    <name type="scientific">Taeniopygia guttata</name>
    <name type="common">Zebra finch</name>
    <name type="synonym">Poephila guttata</name>
    <dbReference type="NCBI Taxonomy" id="59729"/>
    <lineage>
        <taxon>Eukaryota</taxon>
        <taxon>Metazoa</taxon>
        <taxon>Chordata</taxon>
        <taxon>Craniata</taxon>
        <taxon>Vertebrata</taxon>
        <taxon>Euteleostomi</taxon>
        <taxon>Archelosauria</taxon>
        <taxon>Archosauria</taxon>
        <taxon>Dinosauria</taxon>
        <taxon>Saurischia</taxon>
        <taxon>Theropoda</taxon>
        <taxon>Coelurosauria</taxon>
        <taxon>Aves</taxon>
        <taxon>Neognathae</taxon>
        <taxon>Neoaves</taxon>
        <taxon>Telluraves</taxon>
        <taxon>Australaves</taxon>
        <taxon>Passeriformes</taxon>
        <taxon>Passeroidea</taxon>
        <taxon>Estrildidae</taxon>
        <taxon>Estrildinae</taxon>
        <taxon>Taeniopygia</taxon>
    </lineage>
</organism>
<dbReference type="GO" id="GO:0045944">
    <property type="term" value="P:positive regulation of transcription by RNA polymerase II"/>
    <property type="evidence" value="ECO:0007669"/>
    <property type="project" value="TreeGrafter"/>
</dbReference>
<keyword evidence="10" id="KW-0539">Nucleus</keyword>
<dbReference type="Ensembl" id="ENSTGUT00000027271.1">
    <property type="protein sequence ID" value="ENSTGUP00000019938.1"/>
    <property type="gene ID" value="ENSTGUG00000014970.2"/>
</dbReference>
<feature type="domain" description="Nucleoplasmin core" evidence="12">
    <location>
        <begin position="20"/>
        <end position="119"/>
    </location>
</feature>
<dbReference type="Gene3D" id="1.10.10.2100">
    <property type="match status" value="1"/>
</dbReference>
<reference evidence="14" key="2">
    <citation type="submission" date="2025-08" db="UniProtKB">
        <authorList>
            <consortium name="Ensembl"/>
        </authorList>
    </citation>
    <scope>IDENTIFICATION</scope>
</reference>
<dbReference type="PANTHER" id="PTHR22747:SF28">
    <property type="entry name" value="NUCLEOPHOSMIN"/>
    <property type="match status" value="1"/>
</dbReference>
<accession>A0A674GC43</accession>
<dbReference type="InterPro" id="IPR004301">
    <property type="entry name" value="Nucleoplasmin"/>
</dbReference>
<dbReference type="Pfam" id="PF16276">
    <property type="entry name" value="NPM1-C"/>
    <property type="match status" value="1"/>
</dbReference>
<feature type="compositionally biased region" description="Acidic residues" evidence="11">
    <location>
        <begin position="161"/>
        <end position="184"/>
    </location>
</feature>
<feature type="compositionally biased region" description="Acidic residues" evidence="11">
    <location>
        <begin position="122"/>
        <end position="133"/>
    </location>
</feature>
<dbReference type="InterPro" id="IPR032569">
    <property type="entry name" value="NPM1_C"/>
</dbReference>
<dbReference type="GO" id="GO:0003723">
    <property type="term" value="F:RNA binding"/>
    <property type="evidence" value="ECO:0007669"/>
    <property type="project" value="UniProtKB-KW"/>
</dbReference>
<dbReference type="GO" id="GO:0005654">
    <property type="term" value="C:nucleoplasm"/>
    <property type="evidence" value="ECO:0007669"/>
    <property type="project" value="UniProtKB-SubCell"/>
</dbReference>
<dbReference type="GO" id="GO:0042273">
    <property type="term" value="P:ribosomal large subunit biogenesis"/>
    <property type="evidence" value="ECO:0007669"/>
    <property type="project" value="TreeGrafter"/>
</dbReference>
<feature type="region of interest" description="Disordered" evidence="11">
    <location>
        <begin position="122"/>
        <end position="239"/>
    </location>
</feature>
<evidence type="ECO:0000256" key="4">
    <source>
        <dbReference type="ARBA" id="ARBA00010744"/>
    </source>
</evidence>
<dbReference type="GO" id="GO:0000055">
    <property type="term" value="P:ribosomal large subunit export from nucleus"/>
    <property type="evidence" value="ECO:0007669"/>
    <property type="project" value="TreeGrafter"/>
</dbReference>
<dbReference type="GO" id="GO:0005737">
    <property type="term" value="C:cytoplasm"/>
    <property type="evidence" value="ECO:0007669"/>
    <property type="project" value="UniProtKB-SubCell"/>
</dbReference>
<dbReference type="SUPFAM" id="SSF69203">
    <property type="entry name" value="Nucleoplasmin-like core domain"/>
    <property type="match status" value="1"/>
</dbReference>
<dbReference type="InterPro" id="IPR036824">
    <property type="entry name" value="Nucleoplasmin_core_dom_sf"/>
</dbReference>
<dbReference type="Proteomes" id="UP000007754">
    <property type="component" value="Chromosome 13"/>
</dbReference>
<keyword evidence="15" id="KW-1185">Reference proteome</keyword>
<dbReference type="OMA" id="LTVDIWL"/>
<evidence type="ECO:0000256" key="10">
    <source>
        <dbReference type="ARBA" id="ARBA00023242"/>
    </source>
</evidence>
<keyword evidence="9" id="KW-0143">Chaperone</keyword>
<comment type="subcellular location">
    <subcellularLocation>
        <location evidence="1">Cytoplasm</location>
    </subcellularLocation>
    <subcellularLocation>
        <location evidence="2">Nucleus</location>
        <location evidence="2">Nucleolus</location>
    </subcellularLocation>
    <subcellularLocation>
        <location evidence="3">Nucleus</location>
        <location evidence="3">Nucleoplasm</location>
    </subcellularLocation>
</comment>
<dbReference type="GO" id="GO:0043066">
    <property type="term" value="P:negative regulation of apoptotic process"/>
    <property type="evidence" value="ECO:0007669"/>
    <property type="project" value="UniProtKB-ARBA"/>
</dbReference>
<dbReference type="GO" id="GO:0042127">
    <property type="term" value="P:regulation of cell population proliferation"/>
    <property type="evidence" value="ECO:0007669"/>
    <property type="project" value="UniProtKB-ARBA"/>
</dbReference>
<evidence type="ECO:0000256" key="6">
    <source>
        <dbReference type="ARBA" id="ARBA00022490"/>
    </source>
</evidence>
<feature type="domain" description="Nucleophosmin C-terminal" evidence="13">
    <location>
        <begin position="243"/>
        <end position="289"/>
    </location>
</feature>
<dbReference type="GO" id="GO:0042274">
    <property type="term" value="P:ribosomal small subunit biogenesis"/>
    <property type="evidence" value="ECO:0007669"/>
    <property type="project" value="TreeGrafter"/>
</dbReference>
<evidence type="ECO:0000256" key="5">
    <source>
        <dbReference type="ARBA" id="ARBA00020749"/>
    </source>
</evidence>
<gene>
    <name evidence="14" type="primary">NPM1</name>
</gene>
<dbReference type="GO" id="GO:1990904">
    <property type="term" value="C:ribonucleoprotein complex"/>
    <property type="evidence" value="ECO:0007669"/>
    <property type="project" value="TreeGrafter"/>
</dbReference>
<evidence type="ECO:0000259" key="12">
    <source>
        <dbReference type="Pfam" id="PF03066"/>
    </source>
</evidence>
<dbReference type="PANTHER" id="PTHR22747">
    <property type="entry name" value="NUCLEOPLASMIN"/>
    <property type="match status" value="1"/>
</dbReference>
<dbReference type="GeneTree" id="ENSGT00940000164405"/>